<dbReference type="InterPro" id="IPR012337">
    <property type="entry name" value="RNaseH-like_sf"/>
</dbReference>
<dbReference type="CDD" id="cd06222">
    <property type="entry name" value="RNase_H_like"/>
    <property type="match status" value="1"/>
</dbReference>
<dbReference type="InterPro" id="IPR044730">
    <property type="entry name" value="RNase_H-like_dom_plant"/>
</dbReference>
<dbReference type="InterPro" id="IPR036397">
    <property type="entry name" value="RNaseH_sf"/>
</dbReference>
<proteinExistence type="predicted"/>
<name>A0A7J6KUM3_PERCH</name>
<dbReference type="Proteomes" id="UP000591131">
    <property type="component" value="Unassembled WGS sequence"/>
</dbReference>
<dbReference type="GO" id="GO:0003676">
    <property type="term" value="F:nucleic acid binding"/>
    <property type="evidence" value="ECO:0007669"/>
    <property type="project" value="InterPro"/>
</dbReference>
<accession>A0A7J6KUM3</accession>
<reference evidence="1 2" key="1">
    <citation type="submission" date="2020-04" db="EMBL/GenBank/DDBJ databases">
        <title>Perkinsus chesapeaki whole genome sequence.</title>
        <authorList>
            <person name="Bogema D.R."/>
        </authorList>
    </citation>
    <scope>NUCLEOTIDE SEQUENCE [LARGE SCALE GENOMIC DNA]</scope>
    <source>
        <strain evidence="1">ATCC PRA-425</strain>
    </source>
</reference>
<evidence type="ECO:0000313" key="2">
    <source>
        <dbReference type="Proteomes" id="UP000591131"/>
    </source>
</evidence>
<evidence type="ECO:0000313" key="1">
    <source>
        <dbReference type="EMBL" id="KAF4650574.1"/>
    </source>
</evidence>
<gene>
    <name evidence="1" type="ORF">FOL47_001044</name>
</gene>
<dbReference type="OrthoDB" id="10555733at2759"/>
<sequence length="187" mass="20992">MYKKNLWSIKCTEKLESCLKRWLDIMDEKFERSIDAVENGRHDPGKCLVLADASTRAIGSIILEKDKGGCYCRLKMEDLLELEDFHVHNSGPSCANMVTYELAAVSMGVIEARRRGYSGDEIWVLSDSLSGVSLMRKGFSSKIGPANVVAAITRLITEGVHISDRTLYIHHIDGEQNEMADRISREL</sequence>
<dbReference type="AlphaFoldDB" id="A0A7J6KUM3"/>
<protein>
    <submittedName>
        <fullName evidence="1">Uncharacterized protein</fullName>
    </submittedName>
</protein>
<feature type="non-terminal residue" evidence="1">
    <location>
        <position position="187"/>
    </location>
</feature>
<dbReference type="SUPFAM" id="SSF53098">
    <property type="entry name" value="Ribonuclease H-like"/>
    <property type="match status" value="1"/>
</dbReference>
<keyword evidence="2" id="KW-1185">Reference proteome</keyword>
<dbReference type="Gene3D" id="3.30.420.10">
    <property type="entry name" value="Ribonuclease H-like superfamily/Ribonuclease H"/>
    <property type="match status" value="1"/>
</dbReference>
<dbReference type="EMBL" id="JAAPAO010001228">
    <property type="protein sequence ID" value="KAF4650574.1"/>
    <property type="molecule type" value="Genomic_DNA"/>
</dbReference>
<organism evidence="1 2">
    <name type="scientific">Perkinsus chesapeaki</name>
    <name type="common">Clam parasite</name>
    <name type="synonym">Perkinsus andrewsi</name>
    <dbReference type="NCBI Taxonomy" id="330153"/>
    <lineage>
        <taxon>Eukaryota</taxon>
        <taxon>Sar</taxon>
        <taxon>Alveolata</taxon>
        <taxon>Perkinsozoa</taxon>
        <taxon>Perkinsea</taxon>
        <taxon>Perkinsida</taxon>
        <taxon>Perkinsidae</taxon>
        <taxon>Perkinsus</taxon>
    </lineage>
</organism>
<comment type="caution">
    <text evidence="1">The sequence shown here is derived from an EMBL/GenBank/DDBJ whole genome shotgun (WGS) entry which is preliminary data.</text>
</comment>